<accession>A0AAD8HJH1</accession>
<reference evidence="2" key="1">
    <citation type="submission" date="2023-02" db="EMBL/GenBank/DDBJ databases">
        <title>Genome of toxic invasive species Heracleum sosnowskyi carries increased number of genes despite the absence of recent whole-genome duplications.</title>
        <authorList>
            <person name="Schelkunov M."/>
            <person name="Shtratnikova V."/>
            <person name="Makarenko M."/>
            <person name="Klepikova A."/>
            <person name="Omelchenko D."/>
            <person name="Novikova G."/>
            <person name="Obukhova E."/>
            <person name="Bogdanov V."/>
            <person name="Penin A."/>
            <person name="Logacheva M."/>
        </authorList>
    </citation>
    <scope>NUCLEOTIDE SEQUENCE</scope>
    <source>
        <strain evidence="2">Hsosn_3</strain>
        <tissue evidence="2">Leaf</tissue>
    </source>
</reference>
<feature type="compositionally biased region" description="Basic and acidic residues" evidence="1">
    <location>
        <begin position="16"/>
        <end position="29"/>
    </location>
</feature>
<dbReference type="Proteomes" id="UP001237642">
    <property type="component" value="Unassembled WGS sequence"/>
</dbReference>
<sequence>MGRNRGKAKKQTIVAAHEDHGSGEEEKMPAKRRGRPLKISKSEIKDKEEAENFDDGENTNGVLSENTNAQSGAESGRKRGRASEINGNNGTVEDESGSDIKINANDSVKPVGFRQNGSRRKNKPQRAAEVGVECR</sequence>
<organism evidence="2 3">
    <name type="scientific">Heracleum sosnowskyi</name>
    <dbReference type="NCBI Taxonomy" id="360622"/>
    <lineage>
        <taxon>Eukaryota</taxon>
        <taxon>Viridiplantae</taxon>
        <taxon>Streptophyta</taxon>
        <taxon>Embryophyta</taxon>
        <taxon>Tracheophyta</taxon>
        <taxon>Spermatophyta</taxon>
        <taxon>Magnoliopsida</taxon>
        <taxon>eudicotyledons</taxon>
        <taxon>Gunneridae</taxon>
        <taxon>Pentapetalae</taxon>
        <taxon>asterids</taxon>
        <taxon>campanulids</taxon>
        <taxon>Apiales</taxon>
        <taxon>Apiaceae</taxon>
        <taxon>Apioideae</taxon>
        <taxon>apioid superclade</taxon>
        <taxon>Tordylieae</taxon>
        <taxon>Tordyliinae</taxon>
        <taxon>Heracleum</taxon>
    </lineage>
</organism>
<keyword evidence="3" id="KW-1185">Reference proteome</keyword>
<protein>
    <submittedName>
        <fullName evidence="2">Linoleate 13S-lipoxygenase 2-1</fullName>
    </submittedName>
</protein>
<feature type="compositionally biased region" description="Basic residues" evidence="1">
    <location>
        <begin position="1"/>
        <end position="10"/>
    </location>
</feature>
<evidence type="ECO:0000313" key="2">
    <source>
        <dbReference type="EMBL" id="KAK1367453.1"/>
    </source>
</evidence>
<gene>
    <name evidence="2" type="ORF">POM88_043014</name>
</gene>
<evidence type="ECO:0000256" key="1">
    <source>
        <dbReference type="SAM" id="MobiDB-lite"/>
    </source>
</evidence>
<reference evidence="2" key="2">
    <citation type="submission" date="2023-05" db="EMBL/GenBank/DDBJ databases">
        <authorList>
            <person name="Schelkunov M.I."/>
        </authorList>
    </citation>
    <scope>NUCLEOTIDE SEQUENCE</scope>
    <source>
        <strain evidence="2">Hsosn_3</strain>
        <tissue evidence="2">Leaf</tissue>
    </source>
</reference>
<dbReference type="EMBL" id="JAUIZM010000009">
    <property type="protein sequence ID" value="KAK1367453.1"/>
    <property type="molecule type" value="Genomic_DNA"/>
</dbReference>
<name>A0AAD8HJH1_9APIA</name>
<comment type="caution">
    <text evidence="2">The sequence shown here is derived from an EMBL/GenBank/DDBJ whole genome shotgun (WGS) entry which is preliminary data.</text>
</comment>
<feature type="compositionally biased region" description="Basic and acidic residues" evidence="1">
    <location>
        <begin position="40"/>
        <end position="50"/>
    </location>
</feature>
<dbReference type="PANTHER" id="PTHR34055">
    <property type="entry name" value="OS09G0491596 PROTEIN"/>
    <property type="match status" value="1"/>
</dbReference>
<evidence type="ECO:0000313" key="3">
    <source>
        <dbReference type="Proteomes" id="UP001237642"/>
    </source>
</evidence>
<dbReference type="AlphaFoldDB" id="A0AAD8HJH1"/>
<feature type="region of interest" description="Disordered" evidence="1">
    <location>
        <begin position="1"/>
        <end position="135"/>
    </location>
</feature>
<feature type="compositionally biased region" description="Polar residues" evidence="1">
    <location>
        <begin position="58"/>
        <end position="73"/>
    </location>
</feature>
<proteinExistence type="predicted"/>
<dbReference type="PANTHER" id="PTHR34055:SF1">
    <property type="entry name" value="EXPRESSED PROTEIN"/>
    <property type="match status" value="1"/>
</dbReference>